<evidence type="ECO:0000256" key="3">
    <source>
        <dbReference type="ARBA" id="ARBA00023110"/>
    </source>
</evidence>
<proteinExistence type="inferred from homology"/>
<evidence type="ECO:0000256" key="6">
    <source>
        <dbReference type="RuleBase" id="RU003915"/>
    </source>
</evidence>
<sequence>MGKKQEYKLKNEEYLRELSQKEGIKKLPNGILYEVIKEGSGEGKVTERSIVTCHYRGSLINGNVFDDSWQRGILEAFRVNELITGFQTALCAMHKGDHWRVHIPYQEGYGSKRDGDIPAFSTLIFDIELFSIG</sequence>
<reference evidence="8 9" key="1">
    <citation type="submission" date="2014-07" db="EMBL/GenBank/DDBJ databases">
        <authorList>
            <person name="McCorrison J."/>
            <person name="Sanka R."/>
            <person name="Torralba M."/>
            <person name="Gillis M."/>
            <person name="Haft D.H."/>
            <person name="Methe B."/>
            <person name="Sutton G."/>
            <person name="Nelson K.E."/>
        </authorList>
    </citation>
    <scope>NUCLEOTIDE SEQUENCE [LARGE SCALE GENOMIC DNA]</scope>
    <source>
        <strain evidence="8 9">DNF00666</strain>
    </source>
</reference>
<comment type="similarity">
    <text evidence="2 6">Belongs to the FKBP-type PPIase family.</text>
</comment>
<keyword evidence="3 5" id="KW-0697">Rotamase</keyword>
<name>A0A096DFP7_9BACT</name>
<evidence type="ECO:0000256" key="2">
    <source>
        <dbReference type="ARBA" id="ARBA00006577"/>
    </source>
</evidence>
<dbReference type="AlphaFoldDB" id="A0A096DFP7"/>
<dbReference type="Pfam" id="PF00254">
    <property type="entry name" value="FKBP_C"/>
    <property type="match status" value="1"/>
</dbReference>
<dbReference type="InterPro" id="IPR001179">
    <property type="entry name" value="PPIase_FKBP_dom"/>
</dbReference>
<dbReference type="PANTHER" id="PTHR43811">
    <property type="entry name" value="FKBP-TYPE PEPTIDYL-PROLYL CIS-TRANS ISOMERASE FKPA"/>
    <property type="match status" value="1"/>
</dbReference>
<dbReference type="InterPro" id="IPR046357">
    <property type="entry name" value="PPIase_dom_sf"/>
</dbReference>
<accession>A0A096DFP7</accession>
<evidence type="ECO:0000256" key="5">
    <source>
        <dbReference type="PROSITE-ProRule" id="PRU00277"/>
    </source>
</evidence>
<dbReference type="PROSITE" id="PS50059">
    <property type="entry name" value="FKBP_PPIASE"/>
    <property type="match status" value="1"/>
</dbReference>
<dbReference type="PANTHER" id="PTHR43811:SF19">
    <property type="entry name" value="39 KDA FK506-BINDING NUCLEAR PROTEIN"/>
    <property type="match status" value="1"/>
</dbReference>
<dbReference type="GO" id="GO:0003755">
    <property type="term" value="F:peptidyl-prolyl cis-trans isomerase activity"/>
    <property type="evidence" value="ECO:0007669"/>
    <property type="project" value="UniProtKB-UniRule"/>
</dbReference>
<gene>
    <name evidence="8" type="ORF">HMPREF0661_01100</name>
</gene>
<evidence type="ECO:0000256" key="4">
    <source>
        <dbReference type="ARBA" id="ARBA00023235"/>
    </source>
</evidence>
<organism evidence="8 9">
    <name type="scientific">Prevotella melaninogenica DNF00666</name>
    <dbReference type="NCBI Taxonomy" id="1401073"/>
    <lineage>
        <taxon>Bacteria</taxon>
        <taxon>Pseudomonadati</taxon>
        <taxon>Bacteroidota</taxon>
        <taxon>Bacteroidia</taxon>
        <taxon>Bacteroidales</taxon>
        <taxon>Prevotellaceae</taxon>
        <taxon>Prevotella</taxon>
    </lineage>
</organism>
<dbReference type="SUPFAM" id="SSF54534">
    <property type="entry name" value="FKBP-like"/>
    <property type="match status" value="1"/>
</dbReference>
<evidence type="ECO:0000256" key="1">
    <source>
        <dbReference type="ARBA" id="ARBA00000971"/>
    </source>
</evidence>
<comment type="caution">
    <text evidence="8">The sequence shown here is derived from an EMBL/GenBank/DDBJ whole genome shotgun (WGS) entry which is preliminary data.</text>
</comment>
<dbReference type="Gene3D" id="3.10.50.40">
    <property type="match status" value="1"/>
</dbReference>
<dbReference type="Proteomes" id="UP000029578">
    <property type="component" value="Unassembled WGS sequence"/>
</dbReference>
<comment type="catalytic activity">
    <reaction evidence="1 5 6">
        <text>[protein]-peptidylproline (omega=180) = [protein]-peptidylproline (omega=0)</text>
        <dbReference type="Rhea" id="RHEA:16237"/>
        <dbReference type="Rhea" id="RHEA-COMP:10747"/>
        <dbReference type="Rhea" id="RHEA-COMP:10748"/>
        <dbReference type="ChEBI" id="CHEBI:83833"/>
        <dbReference type="ChEBI" id="CHEBI:83834"/>
        <dbReference type="EC" id="5.2.1.8"/>
    </reaction>
</comment>
<feature type="domain" description="PPIase FKBP-type" evidence="7">
    <location>
        <begin position="48"/>
        <end position="133"/>
    </location>
</feature>
<keyword evidence="4 5" id="KW-0413">Isomerase</keyword>
<dbReference type="RefSeq" id="WP_036861722.1">
    <property type="nucleotide sequence ID" value="NZ_JRNS01000080.1"/>
</dbReference>
<dbReference type="EMBL" id="JRNS01000080">
    <property type="protein sequence ID" value="KGF56304.1"/>
    <property type="molecule type" value="Genomic_DNA"/>
</dbReference>
<evidence type="ECO:0000313" key="8">
    <source>
        <dbReference type="EMBL" id="KGF56304.1"/>
    </source>
</evidence>
<dbReference type="GO" id="GO:0006457">
    <property type="term" value="P:protein folding"/>
    <property type="evidence" value="ECO:0007669"/>
    <property type="project" value="InterPro"/>
</dbReference>
<protein>
    <recommendedName>
        <fullName evidence="6">Peptidyl-prolyl cis-trans isomerase</fullName>
        <ecNumber evidence="6">5.2.1.8</ecNumber>
    </recommendedName>
</protein>
<evidence type="ECO:0000313" key="9">
    <source>
        <dbReference type="Proteomes" id="UP000029578"/>
    </source>
</evidence>
<dbReference type="EC" id="5.2.1.8" evidence="6"/>
<evidence type="ECO:0000259" key="7">
    <source>
        <dbReference type="PROSITE" id="PS50059"/>
    </source>
</evidence>